<evidence type="ECO:0000256" key="1">
    <source>
        <dbReference type="SAM" id="MobiDB-lite"/>
    </source>
</evidence>
<feature type="region of interest" description="Disordered" evidence="1">
    <location>
        <begin position="198"/>
        <end position="237"/>
    </location>
</feature>
<keyword evidence="3" id="KW-1185">Reference proteome</keyword>
<evidence type="ECO:0000313" key="3">
    <source>
        <dbReference type="Proteomes" id="UP000224006"/>
    </source>
</evidence>
<dbReference type="InterPro" id="IPR007511">
    <property type="entry name" value="DUF501"/>
</dbReference>
<dbReference type="KEGG" id="bbes:BESB_016690"/>
<dbReference type="GeneID" id="40306730"/>
<dbReference type="OrthoDB" id="378649at2759"/>
<feature type="region of interest" description="Disordered" evidence="1">
    <location>
        <begin position="1"/>
        <end position="74"/>
    </location>
</feature>
<comment type="caution">
    <text evidence="2">The sequence shown here is derived from an EMBL/GenBank/DDBJ whole genome shotgun (WGS) entry which is preliminary data.</text>
</comment>
<dbReference type="PANTHER" id="PTHR37163:SF1">
    <property type="entry name" value="DUF501 DOMAIN-CONTAINING PROTEIN"/>
    <property type="match status" value="1"/>
</dbReference>
<dbReference type="RefSeq" id="XP_029216360.1">
    <property type="nucleotide sequence ID" value="XM_029360384.1"/>
</dbReference>
<feature type="region of interest" description="Disordered" evidence="1">
    <location>
        <begin position="308"/>
        <end position="352"/>
    </location>
</feature>
<feature type="compositionally biased region" description="Low complexity" evidence="1">
    <location>
        <begin position="326"/>
        <end position="352"/>
    </location>
</feature>
<organism evidence="2 3">
    <name type="scientific">Besnoitia besnoiti</name>
    <name type="common">Apicomplexan protozoan</name>
    <dbReference type="NCBI Taxonomy" id="94643"/>
    <lineage>
        <taxon>Eukaryota</taxon>
        <taxon>Sar</taxon>
        <taxon>Alveolata</taxon>
        <taxon>Apicomplexa</taxon>
        <taxon>Conoidasida</taxon>
        <taxon>Coccidia</taxon>
        <taxon>Eucoccidiorida</taxon>
        <taxon>Eimeriorina</taxon>
        <taxon>Sarcocystidae</taxon>
        <taxon>Besnoitia</taxon>
    </lineage>
</organism>
<gene>
    <name evidence="2" type="ORF">BESB_016690</name>
</gene>
<dbReference type="PANTHER" id="PTHR37163">
    <property type="entry name" value="CONSERVED PROTEIN"/>
    <property type="match status" value="1"/>
</dbReference>
<feature type="compositionally biased region" description="Low complexity" evidence="1">
    <location>
        <begin position="143"/>
        <end position="157"/>
    </location>
</feature>
<evidence type="ECO:0000313" key="2">
    <source>
        <dbReference type="EMBL" id="PFH32351.1"/>
    </source>
</evidence>
<dbReference type="Proteomes" id="UP000224006">
    <property type="component" value="Chromosome X"/>
</dbReference>
<dbReference type="EMBL" id="NWUJ01000011">
    <property type="protein sequence ID" value="PFH32351.1"/>
    <property type="molecule type" value="Genomic_DNA"/>
</dbReference>
<proteinExistence type="predicted"/>
<feature type="compositionally biased region" description="Low complexity" evidence="1">
    <location>
        <begin position="36"/>
        <end position="51"/>
    </location>
</feature>
<reference evidence="2 3" key="1">
    <citation type="submission" date="2017-09" db="EMBL/GenBank/DDBJ databases">
        <title>Genome sequencing of Besnoitia besnoiti strain Bb-Ger1.</title>
        <authorList>
            <person name="Schares G."/>
            <person name="Venepally P."/>
            <person name="Lorenzi H.A."/>
        </authorList>
    </citation>
    <scope>NUCLEOTIDE SEQUENCE [LARGE SCALE GENOMIC DNA]</scope>
    <source>
        <strain evidence="2 3">Bb-Ger1</strain>
    </source>
</reference>
<accession>A0A2A9M7T6</accession>
<sequence length="543" mass="57186">MAVQASSENGEAAPASQRGSSAGRAQHNPLLPPAAPLASSCPPSPSGPSGAKEVTQGDTCTDKKPPTLQDEMAGPFVSRLDRACIDMLAHISSAPSSPSALSLEGPNPVFLPFDEDACLLPKALAWARALPSAGSADAPAELSSSAACPSRPAPSKSQHADSPALPARPSRECGHIFVALEPFLQRVLGLPARQAPRAVPLKQQAPSASCLPTTEEKAASAPGGSEGGEEATQDSASRLFPYLSPTVLKRVEALLERPPVGLIGVARFGAASAASAASPPPSPSAESAESFALPDGDPQVLVVRPLMPAASGSQASRKRKRNATQSSGSPASSPPAAASASFSAEASPDSEANYSPFPTTFWLCDERLRRDISTLEVRGRMKSIEERIQGDEELEKSLVADHLRYIAIRWLLLPVPVLRHFYCLEDATPERRETEDPGNAKRVKTDGPNAGKEPQAAQSLGARAEAEEGDSATQPSEHCRLCRLLHVLRQRGIGGIATFSSMRCLHMHYGFHLVLPPTTVGQLIDEELGKLREEEEELASPQA</sequence>
<dbReference type="VEuPathDB" id="ToxoDB:BESB_016690"/>
<protein>
    <submittedName>
        <fullName evidence="2">Uncharacterized protein</fullName>
    </submittedName>
</protein>
<feature type="compositionally biased region" description="Basic and acidic residues" evidence="1">
    <location>
        <begin position="429"/>
        <end position="445"/>
    </location>
</feature>
<name>A0A2A9M7T6_BESBE</name>
<dbReference type="Pfam" id="PF04417">
    <property type="entry name" value="DUF501"/>
    <property type="match status" value="2"/>
</dbReference>
<dbReference type="AlphaFoldDB" id="A0A2A9M7T6"/>
<feature type="region of interest" description="Disordered" evidence="1">
    <location>
        <begin position="429"/>
        <end position="473"/>
    </location>
</feature>
<feature type="region of interest" description="Disordered" evidence="1">
    <location>
        <begin position="135"/>
        <end position="168"/>
    </location>
</feature>